<evidence type="ECO:0000256" key="4">
    <source>
        <dbReference type="ARBA" id="ARBA00023136"/>
    </source>
</evidence>
<dbReference type="RefSeq" id="WP_206513574.1">
    <property type="nucleotide sequence ID" value="NZ_BHZJ02000050.1"/>
</dbReference>
<keyword evidence="3" id="KW-0732">Signal</keyword>
<proteinExistence type="inferred from homology"/>
<organism evidence="8 9">
    <name type="scientific">Butyricimonas faecihominis</name>
    <dbReference type="NCBI Taxonomy" id="1472416"/>
    <lineage>
        <taxon>Bacteria</taxon>
        <taxon>Pseudomonadati</taxon>
        <taxon>Bacteroidota</taxon>
        <taxon>Bacteroidia</taxon>
        <taxon>Bacteroidales</taxon>
        <taxon>Odoribacteraceae</taxon>
        <taxon>Butyricimonas</taxon>
    </lineage>
</organism>
<dbReference type="Pfam" id="PF14322">
    <property type="entry name" value="SusD-like_3"/>
    <property type="match status" value="1"/>
</dbReference>
<sequence>MKNILYLLVVLFFFCSSCGDFLEEYSQNSTYVESVDDLDELLLGGGYLTRNVGSISATGAMAYLHIMADESKEMPVPNSSVSKSDQVWEKMAGFYIWAENPFTSYTGVARSDGEWASFYTRISVLNSILEEAPNCKIKKDAEREQLSRVLGECYYLRAWNYFMLANIYGAAYDKSNLNDGASVTLKLDPAIEDKKFARASTGEVYQQIVRDLTQAATLLEQGSVLESKVHVTAAAAYALLSRVYLYMEEYDLAVKAANKVEGYTLYNLASRYTPGSGEAFLTASLPEVIYTQGREVMSYVHGGTGYVSKTYSSWIDENGNLQYGYIDVAYVMGDSYVVSDELLQLFDANDVRYSAFFARSYQKNYLVSRKYRAAINEAIVETDPITGTPVMPVVEGMDFNEVASIRYAEVVLNKAEAQACAGDAGAVETMRQFLETRYTVVPAIPASGSGLIEFIRRERQKELCFEGHRWFDLRRYAVNSVHKQTIQVKHEWHTRTTSEAVLEGSYTLKAYDNTLKGDWMIPVPEDVINYCFPVLYNFERGNGVVKN</sequence>
<evidence type="ECO:0000256" key="1">
    <source>
        <dbReference type="ARBA" id="ARBA00004442"/>
    </source>
</evidence>
<keyword evidence="9" id="KW-1185">Reference proteome</keyword>
<dbReference type="AlphaFoldDB" id="A0A7W6HXI8"/>
<dbReference type="InterPro" id="IPR033985">
    <property type="entry name" value="SusD-like_N"/>
</dbReference>
<dbReference type="InterPro" id="IPR011990">
    <property type="entry name" value="TPR-like_helical_dom_sf"/>
</dbReference>
<evidence type="ECO:0000259" key="7">
    <source>
        <dbReference type="Pfam" id="PF14322"/>
    </source>
</evidence>
<accession>A0A7W6HXI8</accession>
<evidence type="ECO:0000256" key="3">
    <source>
        <dbReference type="ARBA" id="ARBA00022729"/>
    </source>
</evidence>
<dbReference type="GO" id="GO:0009279">
    <property type="term" value="C:cell outer membrane"/>
    <property type="evidence" value="ECO:0007669"/>
    <property type="project" value="UniProtKB-SubCell"/>
</dbReference>
<comment type="caution">
    <text evidence="8">The sequence shown here is derived from an EMBL/GenBank/DDBJ whole genome shotgun (WGS) entry which is preliminary data.</text>
</comment>
<keyword evidence="4" id="KW-0472">Membrane</keyword>
<feature type="domain" description="SusD-like N-terminal" evidence="7">
    <location>
        <begin position="103"/>
        <end position="245"/>
    </location>
</feature>
<dbReference type="SUPFAM" id="SSF48452">
    <property type="entry name" value="TPR-like"/>
    <property type="match status" value="1"/>
</dbReference>
<dbReference type="Proteomes" id="UP000546007">
    <property type="component" value="Unassembled WGS sequence"/>
</dbReference>
<evidence type="ECO:0000259" key="6">
    <source>
        <dbReference type="Pfam" id="PF07980"/>
    </source>
</evidence>
<evidence type="ECO:0000256" key="2">
    <source>
        <dbReference type="ARBA" id="ARBA00006275"/>
    </source>
</evidence>
<feature type="domain" description="RagB/SusD" evidence="6">
    <location>
        <begin position="404"/>
        <end position="529"/>
    </location>
</feature>
<dbReference type="EMBL" id="JACIES010000006">
    <property type="protein sequence ID" value="MBB4026836.1"/>
    <property type="molecule type" value="Genomic_DNA"/>
</dbReference>
<evidence type="ECO:0000313" key="9">
    <source>
        <dbReference type="Proteomes" id="UP000546007"/>
    </source>
</evidence>
<keyword evidence="5" id="KW-0998">Cell outer membrane</keyword>
<protein>
    <recommendedName>
        <fullName evidence="10">RagB/SusD family nutrient uptake outer membrane protein</fullName>
    </recommendedName>
</protein>
<comment type="subcellular location">
    <subcellularLocation>
        <location evidence="1">Cell outer membrane</location>
    </subcellularLocation>
</comment>
<dbReference type="InterPro" id="IPR012944">
    <property type="entry name" value="SusD_RagB_dom"/>
</dbReference>
<reference evidence="8 9" key="1">
    <citation type="submission" date="2020-08" db="EMBL/GenBank/DDBJ databases">
        <title>Genomic Encyclopedia of Type Strains, Phase IV (KMG-IV): sequencing the most valuable type-strain genomes for metagenomic binning, comparative biology and taxonomic classification.</title>
        <authorList>
            <person name="Goeker M."/>
        </authorList>
    </citation>
    <scope>NUCLEOTIDE SEQUENCE [LARGE SCALE GENOMIC DNA]</scope>
    <source>
        <strain evidence="8 9">DSM 105721</strain>
    </source>
</reference>
<comment type="similarity">
    <text evidence="2">Belongs to the SusD family.</text>
</comment>
<dbReference type="Gene3D" id="1.25.40.390">
    <property type="match status" value="1"/>
</dbReference>
<evidence type="ECO:0000256" key="5">
    <source>
        <dbReference type="ARBA" id="ARBA00023237"/>
    </source>
</evidence>
<dbReference type="Pfam" id="PF07980">
    <property type="entry name" value="SusD_RagB"/>
    <property type="match status" value="1"/>
</dbReference>
<evidence type="ECO:0000313" key="8">
    <source>
        <dbReference type="EMBL" id="MBB4026836.1"/>
    </source>
</evidence>
<evidence type="ECO:0008006" key="10">
    <source>
        <dbReference type="Google" id="ProtNLM"/>
    </source>
</evidence>
<name>A0A7W6HXI8_9BACT</name>
<gene>
    <name evidence="8" type="ORF">GGR14_002637</name>
</gene>